<evidence type="ECO:0000313" key="2">
    <source>
        <dbReference type="Proteomes" id="UP000494249"/>
    </source>
</evidence>
<dbReference type="AlphaFoldDB" id="A0A6J5CAD9"/>
<dbReference type="Proteomes" id="UP000494249">
    <property type="component" value="Unassembled WGS sequence"/>
</dbReference>
<sequence length="62" mass="6892">MNWQQDMTIVDGRLYAGDRWLGNFSSHSAAMAGIQIMRNGGSDFELAEDDRDLLAAIDADEE</sequence>
<dbReference type="EMBL" id="CADIKB010000040">
    <property type="protein sequence ID" value="CAB3729993.1"/>
    <property type="molecule type" value="Genomic_DNA"/>
</dbReference>
<protein>
    <submittedName>
        <fullName evidence="1">Uncharacterized protein</fullName>
    </submittedName>
</protein>
<name>A0A6J5CAD9_9BURK</name>
<accession>A0A6J5CAD9</accession>
<organism evidence="1 2">
    <name type="scientific">Paraburkholderia phenoliruptrix</name>
    <dbReference type="NCBI Taxonomy" id="252970"/>
    <lineage>
        <taxon>Bacteria</taxon>
        <taxon>Pseudomonadati</taxon>
        <taxon>Pseudomonadota</taxon>
        <taxon>Betaproteobacteria</taxon>
        <taxon>Burkholderiales</taxon>
        <taxon>Burkholderiaceae</taxon>
        <taxon>Paraburkholderia</taxon>
    </lineage>
</organism>
<proteinExistence type="predicted"/>
<reference evidence="1 2" key="1">
    <citation type="submission" date="2020-04" db="EMBL/GenBank/DDBJ databases">
        <authorList>
            <person name="De Canck E."/>
        </authorList>
    </citation>
    <scope>NUCLEOTIDE SEQUENCE [LARGE SCALE GENOMIC DNA]</scope>
    <source>
        <strain evidence="1 2">LMG 22037</strain>
    </source>
</reference>
<dbReference type="RefSeq" id="WP_035483248.1">
    <property type="nucleotide sequence ID" value="NZ_CADFGL010000037.1"/>
</dbReference>
<gene>
    <name evidence="1" type="ORF">LMG22037_05495</name>
</gene>
<evidence type="ECO:0000313" key="1">
    <source>
        <dbReference type="EMBL" id="CAB3729993.1"/>
    </source>
</evidence>